<keyword evidence="9" id="KW-1185">Reference proteome</keyword>
<feature type="transmembrane region" description="Helical" evidence="6">
    <location>
        <begin position="20"/>
        <end position="43"/>
    </location>
</feature>
<dbReference type="PANTHER" id="PTHR43124">
    <property type="entry name" value="PURINE EFFLUX PUMP PBUE"/>
    <property type="match status" value="1"/>
</dbReference>
<comment type="subcellular location">
    <subcellularLocation>
        <location evidence="1">Cell membrane</location>
        <topology evidence="1">Multi-pass membrane protein</topology>
    </subcellularLocation>
</comment>
<evidence type="ECO:0000256" key="1">
    <source>
        <dbReference type="ARBA" id="ARBA00004651"/>
    </source>
</evidence>
<proteinExistence type="predicted"/>
<dbReference type="InterPro" id="IPR020846">
    <property type="entry name" value="MFS_dom"/>
</dbReference>
<dbReference type="Pfam" id="PF07690">
    <property type="entry name" value="MFS_1"/>
    <property type="match status" value="1"/>
</dbReference>
<evidence type="ECO:0000256" key="3">
    <source>
        <dbReference type="ARBA" id="ARBA00022692"/>
    </source>
</evidence>
<gene>
    <name evidence="8" type="ORF">GCM10010492_55510</name>
</gene>
<dbReference type="InterPro" id="IPR011701">
    <property type="entry name" value="MFS"/>
</dbReference>
<accession>A0ABN0UF54</accession>
<feature type="transmembrane region" description="Helical" evidence="6">
    <location>
        <begin position="135"/>
        <end position="154"/>
    </location>
</feature>
<organism evidence="8 9">
    <name type="scientific">Saccharothrix mutabilis subsp. mutabilis</name>
    <dbReference type="NCBI Taxonomy" id="66855"/>
    <lineage>
        <taxon>Bacteria</taxon>
        <taxon>Bacillati</taxon>
        <taxon>Actinomycetota</taxon>
        <taxon>Actinomycetes</taxon>
        <taxon>Pseudonocardiales</taxon>
        <taxon>Pseudonocardiaceae</taxon>
        <taxon>Saccharothrix</taxon>
    </lineage>
</organism>
<dbReference type="Gene3D" id="1.20.1250.20">
    <property type="entry name" value="MFS general substrate transporter like domains"/>
    <property type="match status" value="1"/>
</dbReference>
<evidence type="ECO:0000256" key="4">
    <source>
        <dbReference type="ARBA" id="ARBA00022989"/>
    </source>
</evidence>
<evidence type="ECO:0000256" key="5">
    <source>
        <dbReference type="ARBA" id="ARBA00023136"/>
    </source>
</evidence>
<keyword evidence="3 6" id="KW-0812">Transmembrane</keyword>
<sequence length="344" mass="34333">MLSGLVPGVARDLSVSVTAAASLTSAYAIGMVLGAPVMALWSARWSRRRALLVFLSVFVAVHVIGAVTTSFPVLFGTRVVGAVINAGFLAVAMSVVVAAKGPRATSVLVAAVTLSCVVGVPAGAVLAQWAGWRSAFWAVAVLCLPAFVFRFPAAPSGHMSVSHELRVLRLGSVRVALGLAVLVNAATFATFAYLAVLAGVVSPPLLLAAFGIGAFCGVTVAGRVGERVRWQAVAACAAGWAVLALVGDHPVALVAVTVVQGGLSFGVGSALVTAIVRAAADAPALGGAFATAALNVGAVAGPLLAGLAGHRSAPWTSAVLTTAALVTVVAARPGATRPRSPRTP</sequence>
<dbReference type="SUPFAM" id="SSF103473">
    <property type="entry name" value="MFS general substrate transporter"/>
    <property type="match status" value="1"/>
</dbReference>
<evidence type="ECO:0000259" key="7">
    <source>
        <dbReference type="PROSITE" id="PS50850"/>
    </source>
</evidence>
<dbReference type="InterPro" id="IPR050189">
    <property type="entry name" value="MFS_Efflux_Transporters"/>
</dbReference>
<keyword evidence="2" id="KW-1003">Cell membrane</keyword>
<keyword evidence="4 6" id="KW-1133">Transmembrane helix</keyword>
<feature type="transmembrane region" description="Helical" evidence="6">
    <location>
        <begin position="79"/>
        <end position="99"/>
    </location>
</feature>
<evidence type="ECO:0000313" key="9">
    <source>
        <dbReference type="Proteomes" id="UP001500416"/>
    </source>
</evidence>
<dbReference type="EMBL" id="BAAABU010000016">
    <property type="protein sequence ID" value="GAA0248527.1"/>
    <property type="molecule type" value="Genomic_DNA"/>
</dbReference>
<dbReference type="PROSITE" id="PS50850">
    <property type="entry name" value="MFS"/>
    <property type="match status" value="1"/>
</dbReference>
<feature type="transmembrane region" description="Helical" evidence="6">
    <location>
        <begin position="201"/>
        <end position="221"/>
    </location>
</feature>
<feature type="transmembrane region" description="Helical" evidence="6">
    <location>
        <begin position="288"/>
        <end position="309"/>
    </location>
</feature>
<evidence type="ECO:0000256" key="6">
    <source>
        <dbReference type="SAM" id="Phobius"/>
    </source>
</evidence>
<evidence type="ECO:0000256" key="2">
    <source>
        <dbReference type="ARBA" id="ARBA00022475"/>
    </source>
</evidence>
<dbReference type="Proteomes" id="UP001500416">
    <property type="component" value="Unassembled WGS sequence"/>
</dbReference>
<dbReference type="PANTHER" id="PTHR43124:SF3">
    <property type="entry name" value="CHLORAMPHENICOL EFFLUX PUMP RV0191"/>
    <property type="match status" value="1"/>
</dbReference>
<dbReference type="InterPro" id="IPR036259">
    <property type="entry name" value="MFS_trans_sf"/>
</dbReference>
<name>A0ABN0UF54_9PSEU</name>
<reference evidence="8 9" key="1">
    <citation type="journal article" date="2019" name="Int. J. Syst. Evol. Microbiol.">
        <title>The Global Catalogue of Microorganisms (GCM) 10K type strain sequencing project: providing services to taxonomists for standard genome sequencing and annotation.</title>
        <authorList>
            <consortium name="The Broad Institute Genomics Platform"/>
            <consortium name="The Broad Institute Genome Sequencing Center for Infectious Disease"/>
            <person name="Wu L."/>
            <person name="Ma J."/>
        </authorList>
    </citation>
    <scope>NUCLEOTIDE SEQUENCE [LARGE SCALE GENOMIC DNA]</scope>
    <source>
        <strain evidence="8 9">JCM 3380</strain>
    </source>
</reference>
<protein>
    <submittedName>
        <fullName evidence="8">MFS transporter</fullName>
    </submittedName>
</protein>
<feature type="transmembrane region" description="Helical" evidence="6">
    <location>
        <begin position="315"/>
        <end position="335"/>
    </location>
</feature>
<evidence type="ECO:0000313" key="8">
    <source>
        <dbReference type="EMBL" id="GAA0248527.1"/>
    </source>
</evidence>
<comment type="caution">
    <text evidence="8">The sequence shown here is derived from an EMBL/GenBank/DDBJ whole genome shotgun (WGS) entry which is preliminary data.</text>
</comment>
<feature type="transmembrane region" description="Helical" evidence="6">
    <location>
        <begin position="106"/>
        <end position="129"/>
    </location>
</feature>
<feature type="transmembrane region" description="Helical" evidence="6">
    <location>
        <begin position="228"/>
        <end position="246"/>
    </location>
</feature>
<feature type="transmembrane region" description="Helical" evidence="6">
    <location>
        <begin position="252"/>
        <end position="276"/>
    </location>
</feature>
<feature type="domain" description="Major facilitator superfamily (MFS) profile" evidence="7">
    <location>
        <begin position="1"/>
        <end position="344"/>
    </location>
</feature>
<keyword evidence="5 6" id="KW-0472">Membrane</keyword>
<feature type="transmembrane region" description="Helical" evidence="6">
    <location>
        <begin position="50"/>
        <end position="73"/>
    </location>
</feature>
<feature type="transmembrane region" description="Helical" evidence="6">
    <location>
        <begin position="175"/>
        <end position="195"/>
    </location>
</feature>